<evidence type="ECO:0008006" key="10">
    <source>
        <dbReference type="Google" id="ProtNLM"/>
    </source>
</evidence>
<dbReference type="AlphaFoldDB" id="A0A9D3N7G1"/>
<keyword evidence="5" id="KW-0325">Glycoprotein</keyword>
<evidence type="ECO:0000256" key="4">
    <source>
        <dbReference type="ARBA" id="ARBA00023136"/>
    </source>
</evidence>
<dbReference type="GO" id="GO:0015275">
    <property type="term" value="F:stretch-activated, monoatomic cation-selective, calcium channel activity"/>
    <property type="evidence" value="ECO:0007669"/>
    <property type="project" value="TreeGrafter"/>
</dbReference>
<sequence length="432" mass="48122">MSAADVEGEEATSCRRGSAGSSPCASSQKPRNRSQRPERTAAALRQARERSAGRKEAATVESAGAALVRNMTSGARKPRQRDDGLTHRLAPRENEQQSADSERAQRWRLSLASLVVFAALLSDRPRFCAEAKLTRSRDEEPARVASPRDAISLGNTSQPAWRLETCRANGAYRSCFTFADADHLCEGLSGPDVNPNDLYLSFCNAYSLMDLLYGSTNPDNLNCSVDALASGDPSRCSLCVQAYQRYDLHAQEKYEEFESMTERFETDAYSVRTCMDECKVVYKPWLCAQFFQSNQSSCSRKIPCEQYCLEVQQRCPFILPDNDDLIHGGTPSFICSELLENADNTKHEPQCCDVRWELKFNECSHSTFKRTHPSRQHTSATTSGAPRLNQGRLKLCLLVLVLLHTVATMTAVQNSTCLATIFPLEDNAPREE</sequence>
<keyword evidence="9" id="KW-1185">Reference proteome</keyword>
<dbReference type="EMBL" id="JAHKSW010000026">
    <property type="protein sequence ID" value="KAG7315782.1"/>
    <property type="molecule type" value="Genomic_DNA"/>
</dbReference>
<dbReference type="Proteomes" id="UP000824219">
    <property type="component" value="Linkage Group LG26"/>
</dbReference>
<organism evidence="8 9">
    <name type="scientific">Hemibagrus wyckioides</name>
    <dbReference type="NCBI Taxonomy" id="337641"/>
    <lineage>
        <taxon>Eukaryota</taxon>
        <taxon>Metazoa</taxon>
        <taxon>Chordata</taxon>
        <taxon>Craniata</taxon>
        <taxon>Vertebrata</taxon>
        <taxon>Euteleostomi</taxon>
        <taxon>Actinopterygii</taxon>
        <taxon>Neopterygii</taxon>
        <taxon>Teleostei</taxon>
        <taxon>Ostariophysi</taxon>
        <taxon>Siluriformes</taxon>
        <taxon>Bagridae</taxon>
        <taxon>Hemibagrus</taxon>
    </lineage>
</organism>
<evidence type="ECO:0000256" key="7">
    <source>
        <dbReference type="SAM" id="MobiDB-lite"/>
    </source>
</evidence>
<comment type="caution">
    <text evidence="8">The sequence shown here is derived from an EMBL/GenBank/DDBJ whole genome shotgun (WGS) entry which is preliminary data.</text>
</comment>
<dbReference type="InterPro" id="IPR055288">
    <property type="entry name" value="NALCN_aux_factor_1/2"/>
</dbReference>
<dbReference type="PANTHER" id="PTHR15819:SF9">
    <property type="entry name" value="NALCN CHANNEL AUXILIARY FACTOR 1"/>
    <property type="match status" value="1"/>
</dbReference>
<dbReference type="OrthoDB" id="10047996at2759"/>
<keyword evidence="2" id="KW-0812">Transmembrane</keyword>
<dbReference type="PANTHER" id="PTHR15819">
    <property type="entry name" value="TRANSMEMBRANE PROTEIN FAM155"/>
    <property type="match status" value="1"/>
</dbReference>
<comment type="subcellular location">
    <subcellularLocation>
        <location evidence="1">Membrane</location>
        <topology evidence="1">Multi-pass membrane protein</topology>
    </subcellularLocation>
</comment>
<reference evidence="8 9" key="1">
    <citation type="submission" date="2021-06" db="EMBL/GenBank/DDBJ databases">
        <title>Chromosome-level genome assembly of the red-tail catfish (Hemibagrus wyckioides).</title>
        <authorList>
            <person name="Shao F."/>
        </authorList>
    </citation>
    <scope>NUCLEOTIDE SEQUENCE [LARGE SCALE GENOMIC DNA]</scope>
    <source>
        <strain evidence="8">EC202008001</strain>
        <tissue evidence="8">Blood</tissue>
    </source>
</reference>
<feature type="compositionally biased region" description="Basic and acidic residues" evidence="7">
    <location>
        <begin position="46"/>
        <end position="58"/>
    </location>
</feature>
<keyword evidence="4" id="KW-0472">Membrane</keyword>
<evidence type="ECO:0000256" key="5">
    <source>
        <dbReference type="ARBA" id="ARBA00023180"/>
    </source>
</evidence>
<comment type="similarity">
    <text evidence="6">Belongs to the NALF family.</text>
</comment>
<evidence type="ECO:0000256" key="2">
    <source>
        <dbReference type="ARBA" id="ARBA00022692"/>
    </source>
</evidence>
<feature type="compositionally biased region" description="Basic and acidic residues" evidence="7">
    <location>
        <begin position="80"/>
        <end position="102"/>
    </location>
</feature>
<gene>
    <name evidence="8" type="ORF">KOW79_020648</name>
</gene>
<dbReference type="GO" id="GO:0005886">
    <property type="term" value="C:plasma membrane"/>
    <property type="evidence" value="ECO:0007669"/>
    <property type="project" value="TreeGrafter"/>
</dbReference>
<proteinExistence type="inferred from homology"/>
<evidence type="ECO:0000313" key="9">
    <source>
        <dbReference type="Proteomes" id="UP000824219"/>
    </source>
</evidence>
<evidence type="ECO:0000313" key="8">
    <source>
        <dbReference type="EMBL" id="KAG7315782.1"/>
    </source>
</evidence>
<evidence type="ECO:0000256" key="1">
    <source>
        <dbReference type="ARBA" id="ARBA00004141"/>
    </source>
</evidence>
<protein>
    <recommendedName>
        <fullName evidence="10">Transmembrane protein FAM155A</fullName>
    </recommendedName>
</protein>
<evidence type="ECO:0000256" key="3">
    <source>
        <dbReference type="ARBA" id="ARBA00022989"/>
    </source>
</evidence>
<feature type="region of interest" description="Disordered" evidence="7">
    <location>
        <begin position="1"/>
        <end position="102"/>
    </location>
</feature>
<feature type="compositionally biased region" description="Acidic residues" evidence="7">
    <location>
        <begin position="1"/>
        <end position="10"/>
    </location>
</feature>
<keyword evidence="3" id="KW-1133">Transmembrane helix</keyword>
<name>A0A9D3N7G1_9TELE</name>
<feature type="compositionally biased region" description="Polar residues" evidence="7">
    <location>
        <begin position="19"/>
        <end position="29"/>
    </location>
</feature>
<dbReference type="GO" id="GO:0098703">
    <property type="term" value="P:calcium ion import across plasma membrane"/>
    <property type="evidence" value="ECO:0007669"/>
    <property type="project" value="TreeGrafter"/>
</dbReference>
<evidence type="ECO:0000256" key="6">
    <source>
        <dbReference type="ARBA" id="ARBA00029445"/>
    </source>
</evidence>
<accession>A0A9D3N7G1</accession>